<dbReference type="Proteomes" id="UP000616547">
    <property type="component" value="Unassembled WGS sequence"/>
</dbReference>
<feature type="domain" description="N-acetyltransferase" evidence="1">
    <location>
        <begin position="3"/>
        <end position="153"/>
    </location>
</feature>
<reference evidence="3" key="1">
    <citation type="submission" date="2021-01" db="EMBL/GenBank/DDBJ databases">
        <title>Draft genome sequence of Nasalis larvatus strain YZ03.</title>
        <authorList>
            <person name="Suzuki-Hashido N."/>
            <person name="Tsuchida S."/>
            <person name="Hayakawa T."/>
        </authorList>
    </citation>
    <scope>NUCLEOTIDE SEQUENCE [LARGE SCALE GENOMIC DNA]</scope>
    <source>
        <strain evidence="3">YZ03</strain>
    </source>
</reference>
<comment type="caution">
    <text evidence="2">The sequence shown here is derived from an EMBL/GenBank/DDBJ whole genome shotgun (WGS) entry which is preliminary data.</text>
</comment>
<evidence type="ECO:0000259" key="1">
    <source>
        <dbReference type="PROSITE" id="PS51186"/>
    </source>
</evidence>
<dbReference type="CDD" id="cd04301">
    <property type="entry name" value="NAT_SF"/>
    <property type="match status" value="1"/>
</dbReference>
<dbReference type="PROSITE" id="PS51186">
    <property type="entry name" value="GNAT"/>
    <property type="match status" value="1"/>
</dbReference>
<dbReference type="RefSeq" id="WP_201336299.1">
    <property type="nucleotide sequence ID" value="NZ_BOCI01000445.1"/>
</dbReference>
<dbReference type="InterPro" id="IPR016181">
    <property type="entry name" value="Acyl_CoA_acyltransferase"/>
</dbReference>
<organism evidence="2 3">
    <name type="scientific">Lactobacillus nasalidis</name>
    <dbReference type="NCBI Taxonomy" id="2797258"/>
    <lineage>
        <taxon>Bacteria</taxon>
        <taxon>Bacillati</taxon>
        <taxon>Bacillota</taxon>
        <taxon>Bacilli</taxon>
        <taxon>Lactobacillales</taxon>
        <taxon>Lactobacillaceae</taxon>
        <taxon>Lactobacillus</taxon>
    </lineage>
</organism>
<dbReference type="Gene3D" id="3.40.630.30">
    <property type="match status" value="1"/>
</dbReference>
<evidence type="ECO:0000313" key="3">
    <source>
        <dbReference type="Proteomes" id="UP000616547"/>
    </source>
</evidence>
<sequence>MEKQLLRLDESFADDFWRLRKELFTELGEVSPDDDLSDLEEASKQYFTAHVNQDLLCWGVTEEGNLAATGSLCLFSRIPYAGNLTGIEGYILNIYTSPRSRKQGYANQIVDAIIDYARRTGIQRLWLNASEEGARVYAKKGFTRKDDEMELFL</sequence>
<keyword evidence="3" id="KW-1185">Reference proteome</keyword>
<dbReference type="SUPFAM" id="SSF55729">
    <property type="entry name" value="Acyl-CoA N-acyltransferases (Nat)"/>
    <property type="match status" value="1"/>
</dbReference>
<protein>
    <recommendedName>
        <fullName evidence="1">N-acetyltransferase domain-containing protein</fullName>
    </recommendedName>
</protein>
<dbReference type="Pfam" id="PF00583">
    <property type="entry name" value="Acetyltransf_1"/>
    <property type="match status" value="1"/>
</dbReference>
<dbReference type="EMBL" id="BOCI01000445">
    <property type="protein sequence ID" value="GHW01849.1"/>
    <property type="molecule type" value="Genomic_DNA"/>
</dbReference>
<proteinExistence type="predicted"/>
<accession>A0ABQ3W7U5</accession>
<gene>
    <name evidence="2" type="ORF">lacNasYZ03_15360</name>
</gene>
<evidence type="ECO:0000313" key="2">
    <source>
        <dbReference type="EMBL" id="GHW01849.1"/>
    </source>
</evidence>
<dbReference type="InterPro" id="IPR000182">
    <property type="entry name" value="GNAT_dom"/>
</dbReference>
<name>A0ABQ3W7U5_9LACO</name>